<organism evidence="10 11">
    <name type="scientific">Ranatra chinensis</name>
    <dbReference type="NCBI Taxonomy" id="642074"/>
    <lineage>
        <taxon>Eukaryota</taxon>
        <taxon>Metazoa</taxon>
        <taxon>Ecdysozoa</taxon>
        <taxon>Arthropoda</taxon>
        <taxon>Hexapoda</taxon>
        <taxon>Insecta</taxon>
        <taxon>Pterygota</taxon>
        <taxon>Neoptera</taxon>
        <taxon>Paraneoptera</taxon>
        <taxon>Hemiptera</taxon>
        <taxon>Heteroptera</taxon>
        <taxon>Panheteroptera</taxon>
        <taxon>Nepomorpha</taxon>
        <taxon>Nepidae</taxon>
        <taxon>Ranatrinae</taxon>
        <taxon>Ranatra</taxon>
    </lineage>
</organism>
<evidence type="ECO:0000313" key="11">
    <source>
        <dbReference type="Proteomes" id="UP001558652"/>
    </source>
</evidence>
<dbReference type="PANTHER" id="PTHR12027:SF98">
    <property type="entry name" value="PROTEIN WNT"/>
    <property type="match status" value="1"/>
</dbReference>
<comment type="subcellular location">
    <subcellularLocation>
        <location evidence="1 8">Secreted</location>
        <location evidence="1 8">Extracellular space</location>
        <location evidence="1 8">Extracellular matrix</location>
    </subcellularLocation>
</comment>
<evidence type="ECO:0000256" key="7">
    <source>
        <dbReference type="ARBA" id="ARBA00023157"/>
    </source>
</evidence>
<comment type="caution">
    <text evidence="10">The sequence shown here is derived from an EMBL/GenBank/DDBJ whole genome shotgun (WGS) entry which is preliminary data.</text>
</comment>
<dbReference type="SMART" id="SM00097">
    <property type="entry name" value="WNT1"/>
    <property type="match status" value="1"/>
</dbReference>
<protein>
    <recommendedName>
        <fullName evidence="8">Protein Wnt</fullName>
    </recommendedName>
</protein>
<dbReference type="GO" id="GO:0016055">
    <property type="term" value="P:Wnt signaling pathway"/>
    <property type="evidence" value="ECO:0007669"/>
    <property type="project" value="UniProtKB-KW"/>
</dbReference>
<evidence type="ECO:0000256" key="2">
    <source>
        <dbReference type="ARBA" id="ARBA00005683"/>
    </source>
</evidence>
<dbReference type="AlphaFoldDB" id="A0ABD0YAI1"/>
<feature type="compositionally biased region" description="Basic and acidic residues" evidence="9">
    <location>
        <begin position="1"/>
        <end position="23"/>
    </location>
</feature>
<dbReference type="InterPro" id="IPR005817">
    <property type="entry name" value="Wnt"/>
</dbReference>
<name>A0ABD0YAI1_9HEMI</name>
<sequence length="239" mass="26065">MTSAEECHPGMREKTWEEREDVNMNRPVSGPAGGALDREGHNGAHSSVKRSAYEPPRLMQTSRASPPRARYLQESAFASAISAAGVAHSVARACSQGRLLECGCEPSRHRATAATVAAAAAAAVAATSAASQATIGRQGHQHQQVATRNTWKWGGCSHNLEFGLHFSTNFLDAREKNNGDIHSRIVLHNNEAGRQPVTICCMWLIHVNRTTRDPIDPEYITPEGNRWSQPAEYTSVKFI</sequence>
<comment type="similarity">
    <text evidence="2 8">Belongs to the Wnt family.</text>
</comment>
<evidence type="ECO:0000256" key="4">
    <source>
        <dbReference type="ARBA" id="ARBA00022525"/>
    </source>
</evidence>
<gene>
    <name evidence="10" type="ORF">AAG570_000989</name>
</gene>
<evidence type="ECO:0000313" key="10">
    <source>
        <dbReference type="EMBL" id="KAL1124360.1"/>
    </source>
</evidence>
<dbReference type="PRINTS" id="PR01349">
    <property type="entry name" value="WNTPROTEIN"/>
</dbReference>
<dbReference type="Pfam" id="PF00110">
    <property type="entry name" value="wnt"/>
    <property type="match status" value="1"/>
</dbReference>
<proteinExistence type="inferred from homology"/>
<evidence type="ECO:0000256" key="3">
    <source>
        <dbReference type="ARBA" id="ARBA00022473"/>
    </source>
</evidence>
<evidence type="ECO:0000256" key="1">
    <source>
        <dbReference type="ARBA" id="ARBA00004498"/>
    </source>
</evidence>
<evidence type="ECO:0000256" key="8">
    <source>
        <dbReference type="RuleBase" id="RU003500"/>
    </source>
</evidence>
<evidence type="ECO:0000256" key="6">
    <source>
        <dbReference type="ARBA" id="ARBA00022687"/>
    </source>
</evidence>
<comment type="function">
    <text evidence="8">Ligand for members of the frizzled family of seven transmembrane receptors.</text>
</comment>
<accession>A0ABD0YAI1</accession>
<dbReference type="Proteomes" id="UP001558652">
    <property type="component" value="Unassembled WGS sequence"/>
</dbReference>
<keyword evidence="11" id="KW-1185">Reference proteome</keyword>
<keyword evidence="3 8" id="KW-0217">Developmental protein</keyword>
<keyword evidence="7" id="KW-1015">Disulfide bond</keyword>
<evidence type="ECO:0000256" key="9">
    <source>
        <dbReference type="SAM" id="MobiDB-lite"/>
    </source>
</evidence>
<reference evidence="10 11" key="1">
    <citation type="submission" date="2024-07" db="EMBL/GenBank/DDBJ databases">
        <title>Chromosome-level genome assembly of the water stick insect Ranatra chinensis (Heteroptera: Nepidae).</title>
        <authorList>
            <person name="Liu X."/>
        </authorList>
    </citation>
    <scope>NUCLEOTIDE SEQUENCE [LARGE SCALE GENOMIC DNA]</scope>
    <source>
        <strain evidence="10">Cailab_2021Rc</strain>
        <tissue evidence="10">Muscle</tissue>
    </source>
</reference>
<keyword evidence="6 8" id="KW-0879">Wnt signaling pathway</keyword>
<keyword evidence="5" id="KW-0272">Extracellular matrix</keyword>
<dbReference type="EMBL" id="JBFDAA010000010">
    <property type="protein sequence ID" value="KAL1124360.1"/>
    <property type="molecule type" value="Genomic_DNA"/>
</dbReference>
<keyword evidence="4" id="KW-0964">Secreted</keyword>
<evidence type="ECO:0000256" key="5">
    <source>
        <dbReference type="ARBA" id="ARBA00022530"/>
    </source>
</evidence>
<feature type="region of interest" description="Disordered" evidence="9">
    <location>
        <begin position="1"/>
        <end position="67"/>
    </location>
</feature>
<dbReference type="PANTHER" id="PTHR12027">
    <property type="entry name" value="WNT RELATED"/>
    <property type="match status" value="1"/>
</dbReference>